<feature type="region of interest" description="Disordered" evidence="3">
    <location>
        <begin position="1"/>
        <end position="40"/>
    </location>
</feature>
<evidence type="ECO:0000256" key="3">
    <source>
        <dbReference type="SAM" id="MobiDB-lite"/>
    </source>
</evidence>
<dbReference type="GO" id="GO:0003682">
    <property type="term" value="F:chromatin binding"/>
    <property type="evidence" value="ECO:0007669"/>
    <property type="project" value="TreeGrafter"/>
</dbReference>
<feature type="compositionally biased region" description="Basic and acidic residues" evidence="3">
    <location>
        <begin position="208"/>
        <end position="238"/>
    </location>
</feature>
<protein>
    <submittedName>
        <fullName evidence="4">Uncharacterized protein</fullName>
    </submittedName>
</protein>
<comment type="subcellular location">
    <subcellularLocation>
        <location evidence="1">Nucleus</location>
    </subcellularLocation>
</comment>
<feature type="compositionally biased region" description="Pro residues" evidence="3">
    <location>
        <begin position="22"/>
        <end position="31"/>
    </location>
</feature>
<dbReference type="PANTHER" id="PTHR14571">
    <property type="entry name" value="HISTONE-LYSINE N-METHYLTRANSFERASE SET-26-RELATED"/>
    <property type="match status" value="1"/>
</dbReference>
<accession>A0A8B9SPK7</accession>
<reference evidence="4" key="2">
    <citation type="submission" date="2025-08" db="UniProtKB">
        <authorList>
            <consortium name="Ensembl"/>
        </authorList>
    </citation>
    <scope>IDENTIFICATION</scope>
</reference>
<dbReference type="Ensembl" id="ENSAPLT00020010084.1">
    <property type="protein sequence ID" value="ENSAPLP00020009368.1"/>
    <property type="gene ID" value="ENSAPLG00020006907.1"/>
</dbReference>
<feature type="region of interest" description="Disordered" evidence="3">
    <location>
        <begin position="130"/>
        <end position="149"/>
    </location>
</feature>
<feature type="region of interest" description="Disordered" evidence="3">
    <location>
        <begin position="62"/>
        <end position="96"/>
    </location>
</feature>
<dbReference type="GO" id="GO:0007076">
    <property type="term" value="P:mitotic chromosome condensation"/>
    <property type="evidence" value="ECO:0007669"/>
    <property type="project" value="TreeGrafter"/>
</dbReference>
<dbReference type="AlphaFoldDB" id="A0A8B9SPK7"/>
<reference evidence="4" key="3">
    <citation type="submission" date="2025-09" db="UniProtKB">
        <authorList>
            <consortium name="Ensembl"/>
        </authorList>
    </citation>
    <scope>IDENTIFICATION</scope>
</reference>
<name>A0A8B9SPK7_ANAPL</name>
<dbReference type="PANTHER" id="PTHR14571:SF14">
    <property type="entry name" value="ZINC FINGER PHD-TYPE DOMAIN-CONTAINING PROTEIN"/>
    <property type="match status" value="1"/>
</dbReference>
<proteinExistence type="predicted"/>
<evidence type="ECO:0000313" key="4">
    <source>
        <dbReference type="Ensembl" id="ENSAPLP00020009368.1"/>
    </source>
</evidence>
<feature type="compositionally biased region" description="Polar residues" evidence="3">
    <location>
        <begin position="71"/>
        <end position="96"/>
    </location>
</feature>
<evidence type="ECO:0000256" key="1">
    <source>
        <dbReference type="ARBA" id="ARBA00004123"/>
    </source>
</evidence>
<dbReference type="Proteomes" id="UP000694400">
    <property type="component" value="Chromosome 9"/>
</dbReference>
<evidence type="ECO:0000256" key="2">
    <source>
        <dbReference type="ARBA" id="ARBA00023242"/>
    </source>
</evidence>
<dbReference type="GO" id="GO:0005634">
    <property type="term" value="C:nucleus"/>
    <property type="evidence" value="ECO:0007669"/>
    <property type="project" value="UniProtKB-SubCell"/>
</dbReference>
<evidence type="ECO:0000313" key="5">
    <source>
        <dbReference type="Proteomes" id="UP000694400"/>
    </source>
</evidence>
<keyword evidence="2" id="KW-0539">Nucleus</keyword>
<feature type="region of interest" description="Disordered" evidence="3">
    <location>
        <begin position="154"/>
        <end position="249"/>
    </location>
</feature>
<feature type="compositionally biased region" description="Low complexity" evidence="3">
    <location>
        <begin position="1"/>
        <end position="21"/>
    </location>
</feature>
<sequence length="249" mass="26665">MSTGGERPCPRGRPGSVGSSPVPSPGSPGPEEPLQKRQRTVEDFNQFCTFVLAYAGYIPYPEENEPWTHGGSMSPQNSTGSTQDSDSWASLPSSDCQLLADDRRSRTAVAKGAADSSLLADCPAFPAGFYEIRPPQSKRKKPPAKKLVLEQEVEKKVPLSAGKSSVLDQDRGKEPAVLEGQVPPVKEVFSEPPIEPAGDPQPSAPLEEPLKEEKDWLHGEQGAEKPAGDEPQLKEHEQCSGGAKSPSSL</sequence>
<reference evidence="4" key="1">
    <citation type="submission" date="2019-08" db="EMBL/GenBank/DDBJ databases">
        <title>Three high-quality genomes provides insights into domestication of ducks.</title>
        <authorList>
            <person name="Hou Z.C."/>
            <person name="Zhu F."/>
            <person name="Yin Z.T."/>
            <person name="Zhang F."/>
        </authorList>
    </citation>
    <scope>NUCLEOTIDE SEQUENCE [LARGE SCALE GENOMIC DNA]</scope>
</reference>
<organism evidence="4 5">
    <name type="scientific">Anas platyrhynchos</name>
    <name type="common">Mallard</name>
    <name type="synonym">Anas boschas</name>
    <dbReference type="NCBI Taxonomy" id="8839"/>
    <lineage>
        <taxon>Eukaryota</taxon>
        <taxon>Metazoa</taxon>
        <taxon>Chordata</taxon>
        <taxon>Craniata</taxon>
        <taxon>Vertebrata</taxon>
        <taxon>Euteleostomi</taxon>
        <taxon>Archelosauria</taxon>
        <taxon>Archosauria</taxon>
        <taxon>Dinosauria</taxon>
        <taxon>Saurischia</taxon>
        <taxon>Theropoda</taxon>
        <taxon>Coelurosauria</taxon>
        <taxon>Aves</taxon>
        <taxon>Neognathae</taxon>
        <taxon>Galloanserae</taxon>
        <taxon>Anseriformes</taxon>
        <taxon>Anatidae</taxon>
        <taxon>Anatinae</taxon>
        <taxon>Anas</taxon>
    </lineage>
</organism>